<sequence>MTLTILVSVSLLALVVTARPLVPPDGPELADPPVDIQSAVQAIFQSRTGHPPECLAQACKDEQDIRVHLTSSEEQDAYLSQLDGLDAIRAIVPLGLDGVLSDEEKELYQLLSHSKGETSGSLDELDGGISELPPDSVSPHADGALVAEGEVDDVRDDASAAEALSADVLELVKSPPLLVIALSACAALLVLLCVSVVLYTTHYVRTRVLASDLAYKIISEGAKPRRGGGGAPGAGEKGTLPEKRVLLLDAERADMIYTSDPAPVLDEEAGELLVSLSDEEDNEKFEDAQEHSLLFLPADAPHRAPTPELPRILIEEHPDPGLASLPHTPYSTPPPGPLLTLRSPSPAPSARRSLEMREISRPASPAWSRRASEASPLTLSAPPRPESPSSPRIPGALVLDPEPAPHAGAAQRSRAYRAPIPELDIAFALQLRPGLGVGADPAWLVRFLMAMFGWMAVFVGGGNARARRLGAFA</sequence>
<gene>
    <name evidence="4" type="ORF">OBBRIDRAFT_567986</name>
</gene>
<feature type="transmembrane region" description="Helical" evidence="2">
    <location>
        <begin position="177"/>
        <end position="199"/>
    </location>
</feature>
<organism evidence="4 5">
    <name type="scientific">Obba rivulosa</name>
    <dbReference type="NCBI Taxonomy" id="1052685"/>
    <lineage>
        <taxon>Eukaryota</taxon>
        <taxon>Fungi</taxon>
        <taxon>Dikarya</taxon>
        <taxon>Basidiomycota</taxon>
        <taxon>Agaricomycotina</taxon>
        <taxon>Agaricomycetes</taxon>
        <taxon>Polyporales</taxon>
        <taxon>Gelatoporiaceae</taxon>
        <taxon>Obba</taxon>
    </lineage>
</organism>
<evidence type="ECO:0000256" key="3">
    <source>
        <dbReference type="SAM" id="SignalP"/>
    </source>
</evidence>
<evidence type="ECO:0000256" key="1">
    <source>
        <dbReference type="SAM" id="MobiDB-lite"/>
    </source>
</evidence>
<feature type="chain" id="PRO_5034045321" evidence="3">
    <location>
        <begin position="19"/>
        <end position="473"/>
    </location>
</feature>
<accession>A0A8E2DKU0</accession>
<keyword evidence="2" id="KW-1133">Transmembrane helix</keyword>
<keyword evidence="5" id="KW-1185">Reference proteome</keyword>
<feature type="signal peptide" evidence="3">
    <location>
        <begin position="1"/>
        <end position="18"/>
    </location>
</feature>
<feature type="region of interest" description="Disordered" evidence="1">
    <location>
        <begin position="116"/>
        <end position="142"/>
    </location>
</feature>
<keyword evidence="3" id="KW-0732">Signal</keyword>
<dbReference type="OrthoDB" id="2686083at2759"/>
<protein>
    <submittedName>
        <fullName evidence="4">Uncharacterized protein</fullName>
    </submittedName>
</protein>
<evidence type="ECO:0000313" key="5">
    <source>
        <dbReference type="Proteomes" id="UP000250043"/>
    </source>
</evidence>
<keyword evidence="2" id="KW-0812">Transmembrane</keyword>
<feature type="region of interest" description="Disordered" evidence="1">
    <location>
        <begin position="318"/>
        <end position="413"/>
    </location>
</feature>
<feature type="compositionally biased region" description="Low complexity" evidence="1">
    <location>
        <begin position="338"/>
        <end position="351"/>
    </location>
</feature>
<reference evidence="4 5" key="1">
    <citation type="submission" date="2016-07" db="EMBL/GenBank/DDBJ databases">
        <title>Draft genome of the white-rot fungus Obba rivulosa 3A-2.</title>
        <authorList>
            <consortium name="DOE Joint Genome Institute"/>
            <person name="Miettinen O."/>
            <person name="Riley R."/>
            <person name="Acob R."/>
            <person name="Barry K."/>
            <person name="Cullen D."/>
            <person name="De Vries R."/>
            <person name="Hainaut M."/>
            <person name="Hatakka A."/>
            <person name="Henrissat B."/>
            <person name="Hilden K."/>
            <person name="Kuo R."/>
            <person name="Labutti K."/>
            <person name="Lipzen A."/>
            <person name="Makela M.R."/>
            <person name="Sandor L."/>
            <person name="Spatafora J.W."/>
            <person name="Grigoriev I.V."/>
            <person name="Hibbett D.S."/>
        </authorList>
    </citation>
    <scope>NUCLEOTIDE SEQUENCE [LARGE SCALE GENOMIC DNA]</scope>
    <source>
        <strain evidence="4 5">3A-2</strain>
    </source>
</reference>
<dbReference type="EMBL" id="KV722397">
    <property type="protein sequence ID" value="OCH90822.1"/>
    <property type="molecule type" value="Genomic_DNA"/>
</dbReference>
<keyword evidence="2" id="KW-0472">Membrane</keyword>
<evidence type="ECO:0000313" key="4">
    <source>
        <dbReference type="EMBL" id="OCH90822.1"/>
    </source>
</evidence>
<evidence type="ECO:0000256" key="2">
    <source>
        <dbReference type="SAM" id="Phobius"/>
    </source>
</evidence>
<name>A0A8E2DKU0_9APHY</name>
<proteinExistence type="predicted"/>
<dbReference type="Proteomes" id="UP000250043">
    <property type="component" value="Unassembled WGS sequence"/>
</dbReference>
<dbReference type="AlphaFoldDB" id="A0A8E2DKU0"/>